<comment type="caution">
    <text evidence="3">The sequence shown here is derived from an EMBL/GenBank/DDBJ whole genome shotgun (WGS) entry which is preliminary data.</text>
</comment>
<organism evidence="3 4">
    <name type="scientific">Fructobacillus apis</name>
    <dbReference type="NCBI Taxonomy" id="2935017"/>
    <lineage>
        <taxon>Bacteria</taxon>
        <taxon>Bacillati</taxon>
        <taxon>Bacillota</taxon>
        <taxon>Bacilli</taxon>
        <taxon>Lactobacillales</taxon>
        <taxon>Lactobacillaceae</taxon>
        <taxon>Fructobacillus</taxon>
    </lineage>
</organism>
<evidence type="ECO:0000259" key="2">
    <source>
        <dbReference type="Pfam" id="PF19804"/>
    </source>
</evidence>
<reference evidence="3 4" key="1">
    <citation type="submission" date="2022-06" db="EMBL/GenBank/DDBJ databases">
        <title>Fructobacillus taiwanensis sp. nov., isolated from the honeybee.</title>
        <authorList>
            <person name="Chen Y.-S."/>
            <person name="Wang L.-T."/>
            <person name="Lee Y.-S."/>
            <person name="Chang Y.-C."/>
            <person name="Wu H.-C."/>
            <person name="Liao C.-Y."/>
            <person name="Chen W.-H."/>
            <person name="Deng J.-N."/>
            <person name="Wang Y.-H."/>
        </authorList>
    </citation>
    <scope>NUCLEOTIDE SEQUENCE [LARGE SCALE GENOMIC DNA]</scope>
    <source>
        <strain evidence="3 4">W13</strain>
    </source>
</reference>
<feature type="domain" description="DUF6287" evidence="2">
    <location>
        <begin position="56"/>
        <end position="88"/>
    </location>
</feature>
<evidence type="ECO:0000256" key="1">
    <source>
        <dbReference type="SAM" id="SignalP"/>
    </source>
</evidence>
<name>A0ABT0ZRK7_9LACO</name>
<keyword evidence="4" id="KW-1185">Reference proteome</keyword>
<dbReference type="RefSeq" id="WP_252443970.1">
    <property type="nucleotide sequence ID" value="NZ_JAMWYK010000008.1"/>
</dbReference>
<accession>A0ABT0ZRK7</accession>
<protein>
    <submittedName>
        <fullName evidence="3">DUF6287 domain-containing protein</fullName>
    </submittedName>
</protein>
<gene>
    <name evidence="3" type="ORF">NFX39_05970</name>
</gene>
<evidence type="ECO:0000313" key="4">
    <source>
        <dbReference type="Proteomes" id="UP001523234"/>
    </source>
</evidence>
<keyword evidence="1" id="KW-0732">Signal</keyword>
<feature type="chain" id="PRO_5045212980" evidence="1">
    <location>
        <begin position="27"/>
        <end position="331"/>
    </location>
</feature>
<feature type="signal peptide" evidence="1">
    <location>
        <begin position="1"/>
        <end position="26"/>
    </location>
</feature>
<dbReference type="Pfam" id="PF19804">
    <property type="entry name" value="DUF6287"/>
    <property type="match status" value="1"/>
</dbReference>
<evidence type="ECO:0000313" key="3">
    <source>
        <dbReference type="EMBL" id="MCO0832623.1"/>
    </source>
</evidence>
<dbReference type="Proteomes" id="UP001523234">
    <property type="component" value="Unassembled WGS sequence"/>
</dbReference>
<dbReference type="EMBL" id="JAMWYK010000008">
    <property type="protein sequence ID" value="MCO0832623.1"/>
    <property type="molecule type" value="Genomic_DNA"/>
</dbReference>
<proteinExistence type="predicted"/>
<dbReference type="InterPro" id="IPR046254">
    <property type="entry name" value="DUF6287"/>
</dbReference>
<sequence length="331" mass="36101">MFTKKSKIAMAAACAVIVIGGGSALAYVSGRSNDGKAEKTVKSDKNAKTSAKKSAGMDLNAIKSGDFSSVAGTWKNQGGDTYVFDDHGLKAAIFDGKKITDAEVLLKAEGSVQAATIKDGMLQASLGNKEHSANTVSTVAPFYFIPKGVNLPGTSNPSSDRLYCGQALGDDNVFTKTIESKETQQMENLSLKEKEALALLGLPEHFQSDYGETTPDMILKGQAKPVRKVNGQLQPYDTKFRGVRLVPEREKYVLELQNIPDDVYNQTSQRGVIYLDGDTIVYKTEAVIAQGKAKDETVQDQTTGKKSMYDLYKQYKNTKKLHEMEKLIVEE</sequence>